<protein>
    <recommendedName>
        <fullName evidence="2">ParB-like N-terminal domain-containing protein</fullName>
    </recommendedName>
</protein>
<evidence type="ECO:0000313" key="4">
    <source>
        <dbReference type="Proteomes" id="UP000603200"/>
    </source>
</evidence>
<feature type="region of interest" description="Disordered" evidence="1">
    <location>
        <begin position="1"/>
        <end position="23"/>
    </location>
</feature>
<feature type="region of interest" description="Disordered" evidence="1">
    <location>
        <begin position="223"/>
        <end position="242"/>
    </location>
</feature>
<gene>
    <name evidence="3" type="ORF">Ahu01nite_092270</name>
</gene>
<reference evidence="3 4" key="1">
    <citation type="submission" date="2021-01" db="EMBL/GenBank/DDBJ databases">
        <title>Whole genome shotgun sequence of Actinoplanes humidus NBRC 14915.</title>
        <authorList>
            <person name="Komaki H."/>
            <person name="Tamura T."/>
        </authorList>
    </citation>
    <scope>NUCLEOTIDE SEQUENCE [LARGE SCALE GENOMIC DNA]</scope>
    <source>
        <strain evidence="3 4">NBRC 14915</strain>
    </source>
</reference>
<dbReference type="Gene3D" id="3.90.1530.10">
    <property type="entry name" value="Conserved hypothetical protein from pyrococcus furiosus pfu- 392566-001, ParB domain"/>
    <property type="match status" value="1"/>
</dbReference>
<proteinExistence type="predicted"/>
<dbReference type="RefSeq" id="WP_203843039.1">
    <property type="nucleotide sequence ID" value="NZ_BAAATV010000015.1"/>
</dbReference>
<dbReference type="InterPro" id="IPR036086">
    <property type="entry name" value="ParB/Sulfiredoxin_sf"/>
</dbReference>
<dbReference type="SMART" id="SM00470">
    <property type="entry name" value="ParB"/>
    <property type="match status" value="1"/>
</dbReference>
<keyword evidence="4" id="KW-1185">Reference proteome</keyword>
<dbReference type="EMBL" id="BOMN01000136">
    <property type="protein sequence ID" value="GIE26125.1"/>
    <property type="molecule type" value="Genomic_DNA"/>
</dbReference>
<feature type="domain" description="ParB-like N-terminal" evidence="2">
    <location>
        <begin position="37"/>
        <end position="121"/>
    </location>
</feature>
<name>A0ABQ4A5I3_9ACTN</name>
<sequence length="391" mass="42071">MSKGNGSLPLIETRPARDTAKNEAPQFAWDAESATVECVSISVLLPADSPRLTGEDAEHVRLLAATDGQLPPITVHRQTMRVIDGMHRLQAAVTRGHETINVRFFDGSDEDAFVLAVQLNVGHGLPLTRADRTAAARRIISLHSTWSDRLIASVSGLSAGTIRALRKECGEPKAVAARVGRDGRVRPTDAAAGRLAASRVVTEQPDASLREIARRAGVSLGTARDVRERMQHGEDPLPPMQRTNRRLAAAQAEGLHEPGATADHQHECTAGAAGDPACSGQHVTILTGARNTSPRLAGNSRFPGFEADEQIPEVPELLNSLIRDPSLRFTDNGRKLLRWLSTVSSTLPTWNQVAPTVPSHSAYMVADLARKCAAEWSSFANEVAKMTDVAM</sequence>
<feature type="compositionally biased region" description="Basic and acidic residues" evidence="1">
    <location>
        <begin position="224"/>
        <end position="235"/>
    </location>
</feature>
<organism evidence="3 4">
    <name type="scientific">Winogradskya humida</name>
    <dbReference type="NCBI Taxonomy" id="113566"/>
    <lineage>
        <taxon>Bacteria</taxon>
        <taxon>Bacillati</taxon>
        <taxon>Actinomycetota</taxon>
        <taxon>Actinomycetes</taxon>
        <taxon>Micromonosporales</taxon>
        <taxon>Micromonosporaceae</taxon>
        <taxon>Winogradskya</taxon>
    </lineage>
</organism>
<dbReference type="SUPFAM" id="SSF110849">
    <property type="entry name" value="ParB/Sulfiredoxin"/>
    <property type="match status" value="1"/>
</dbReference>
<dbReference type="InterPro" id="IPR003115">
    <property type="entry name" value="ParB_N"/>
</dbReference>
<comment type="caution">
    <text evidence="3">The sequence shown here is derived from an EMBL/GenBank/DDBJ whole genome shotgun (WGS) entry which is preliminary data.</text>
</comment>
<dbReference type="Proteomes" id="UP000603200">
    <property type="component" value="Unassembled WGS sequence"/>
</dbReference>
<dbReference type="CDD" id="cd16387">
    <property type="entry name" value="ParB_N_Srx"/>
    <property type="match status" value="1"/>
</dbReference>
<evidence type="ECO:0000256" key="1">
    <source>
        <dbReference type="SAM" id="MobiDB-lite"/>
    </source>
</evidence>
<accession>A0ABQ4A5I3</accession>
<evidence type="ECO:0000259" key="2">
    <source>
        <dbReference type="SMART" id="SM00470"/>
    </source>
</evidence>
<evidence type="ECO:0000313" key="3">
    <source>
        <dbReference type="EMBL" id="GIE26125.1"/>
    </source>
</evidence>